<dbReference type="PRINTS" id="PR00469">
    <property type="entry name" value="PNDRDTASEII"/>
</dbReference>
<dbReference type="SUPFAM" id="SSF51905">
    <property type="entry name" value="FAD/NAD(P)-binding domain"/>
    <property type="match status" value="2"/>
</dbReference>
<evidence type="ECO:0000256" key="1">
    <source>
        <dbReference type="ARBA" id="ARBA00023002"/>
    </source>
</evidence>
<protein>
    <submittedName>
        <fullName evidence="2">Oxidoreductase</fullName>
    </submittedName>
</protein>
<dbReference type="EMBL" id="BMKB01000004">
    <property type="protein sequence ID" value="GGA53758.1"/>
    <property type="molecule type" value="Genomic_DNA"/>
</dbReference>
<dbReference type="PANTHER" id="PTHR43539">
    <property type="entry name" value="FLAVIN-BINDING MONOOXYGENASE-LIKE PROTEIN (AFU_ORTHOLOGUE AFUA_4G09220)"/>
    <property type="match status" value="1"/>
</dbReference>
<dbReference type="PRINTS" id="PR00368">
    <property type="entry name" value="FADPNR"/>
</dbReference>
<dbReference type="GO" id="GO:0004497">
    <property type="term" value="F:monooxygenase activity"/>
    <property type="evidence" value="ECO:0007669"/>
    <property type="project" value="TreeGrafter"/>
</dbReference>
<dbReference type="InterPro" id="IPR036188">
    <property type="entry name" value="FAD/NAD-bd_sf"/>
</dbReference>
<sequence>MDEEDSQIQKTQLAMTVPTTRVDVLVIGAGQAGLATGYRLAQEGVSFLIVDENQQIGDSWRKRYDSLTLFTPRSLNALPGKVLDGDPDGYPSRDEFADYLANYALHYNLPVQTNFRIASLDIEAEALFWAEGADGSAILARAVVVATGGFQVPVIPEIAGTFSPQVRQLTPETYKGPADVEHGPVVVVGDGASGRDIAFELSAFKSVILSRGRNRRLLPEKLFGISMWKWLKVLGLLRAGPNSPLGRAMRKSDPFPSRERSDRDLEKRGVVLASRLIGANGKRAVFADGSTLDVGAVIWCVGYHDDFTWLMIKAAKDQTGSIVVKDGRSPVPGLFFIGRPWQRNRASALVTGSTADAQRLVDDVEQYLSSTRQGEGSIALVAK</sequence>
<reference evidence="2 3" key="1">
    <citation type="journal article" date="2014" name="Int. J. Syst. Evol. Microbiol.">
        <title>Complete genome sequence of Corynebacterium casei LMG S-19264T (=DSM 44701T), isolated from a smear-ripened cheese.</title>
        <authorList>
            <consortium name="US DOE Joint Genome Institute (JGI-PGF)"/>
            <person name="Walter F."/>
            <person name="Albersmeier A."/>
            <person name="Kalinowski J."/>
            <person name="Ruckert C."/>
        </authorList>
    </citation>
    <scope>NUCLEOTIDE SEQUENCE [LARGE SCALE GENOMIC DNA]</scope>
    <source>
        <strain evidence="2 3">CGMCC 1.15896</strain>
    </source>
</reference>
<evidence type="ECO:0000313" key="3">
    <source>
        <dbReference type="Proteomes" id="UP000596977"/>
    </source>
</evidence>
<keyword evidence="3" id="KW-1185">Reference proteome</keyword>
<name>A0A916RF18_9HYPH</name>
<dbReference type="InterPro" id="IPR050982">
    <property type="entry name" value="Auxin_biosynth/cation_transpt"/>
</dbReference>
<comment type="caution">
    <text evidence="2">The sequence shown here is derived from an EMBL/GenBank/DDBJ whole genome shotgun (WGS) entry which is preliminary data.</text>
</comment>
<proteinExistence type="predicted"/>
<gene>
    <name evidence="2" type="primary">noxC</name>
    <name evidence="2" type="ORF">GCM10011499_24800</name>
</gene>
<dbReference type="Pfam" id="PF13738">
    <property type="entry name" value="Pyr_redox_3"/>
    <property type="match status" value="1"/>
</dbReference>
<accession>A0A916RF18</accession>
<evidence type="ECO:0000313" key="2">
    <source>
        <dbReference type="EMBL" id="GGA53758.1"/>
    </source>
</evidence>
<dbReference type="Gene3D" id="3.50.50.60">
    <property type="entry name" value="FAD/NAD(P)-binding domain"/>
    <property type="match status" value="1"/>
</dbReference>
<dbReference type="AlphaFoldDB" id="A0A916RF18"/>
<dbReference type="PANTHER" id="PTHR43539:SF78">
    <property type="entry name" value="FLAVIN-CONTAINING MONOOXYGENASE"/>
    <property type="match status" value="1"/>
</dbReference>
<dbReference type="GO" id="GO:0050660">
    <property type="term" value="F:flavin adenine dinucleotide binding"/>
    <property type="evidence" value="ECO:0007669"/>
    <property type="project" value="TreeGrafter"/>
</dbReference>
<dbReference type="Proteomes" id="UP000596977">
    <property type="component" value="Unassembled WGS sequence"/>
</dbReference>
<organism evidence="2 3">
    <name type="scientific">Pelagibacterium lentulum</name>
    <dbReference type="NCBI Taxonomy" id="2029865"/>
    <lineage>
        <taxon>Bacteria</taxon>
        <taxon>Pseudomonadati</taxon>
        <taxon>Pseudomonadota</taxon>
        <taxon>Alphaproteobacteria</taxon>
        <taxon>Hyphomicrobiales</taxon>
        <taxon>Devosiaceae</taxon>
        <taxon>Pelagibacterium</taxon>
    </lineage>
</organism>
<keyword evidence="1" id="KW-0560">Oxidoreductase</keyword>